<feature type="compositionally biased region" description="Low complexity" evidence="1">
    <location>
        <begin position="10"/>
        <end position="22"/>
    </location>
</feature>
<sequence length="504" mass="56025">MMPLKKKFDPSTASNSTSVSPSEEMGTPEKTEMEQVSSDLQSLKTLYGLLHRGPVDELLDETSKAFLTRILDYATQQILLRQAKMLSPALERRLSIQPDRRTAVAVAGDAVPCLKPIASFSPSLHASEKSSVMRVQGGTVRSRDNRLLLARLASNRSSRTATPNRRQSPQQQRLDHSSISATPQRGAVPRRVDRRGGEPRLLRRAASRVGAEGSSTRRLGRQVSVLSMSVAPRRGGSRRAGSGDAAAAATSLSLSSSSSTDDAAVTIRSRIRPNKELITERSLRRGGGEEAAEGVSTRRRRGKGIADDDDDADSVSYRPRRALNRINSGSTYSTTSSSPPPRVASRPRGIIPNSRPEYNFDASDRRRRERRERRVARLRMIKDKFATMFHHRHDHHHHLHPYGYYPSGSKGGGHHRMSPWRLLGPGGVFHRVKKTMANAKAIRRGGGGRGLFGGALPRAWGKRRALWGGAGMMRRNGSRRLKGKKLRWWPRMRRRRRFGFGKLV</sequence>
<feature type="compositionally biased region" description="Basic and acidic residues" evidence="1">
    <location>
        <begin position="190"/>
        <end position="201"/>
    </location>
</feature>
<protein>
    <submittedName>
        <fullName evidence="2">Uncharacterized protein</fullName>
    </submittedName>
</protein>
<dbReference type="Proteomes" id="UP000032180">
    <property type="component" value="Chromosome 4"/>
</dbReference>
<dbReference type="AlphaFoldDB" id="A0A0D9W8Z9"/>
<reference evidence="2 3" key="1">
    <citation type="submission" date="2012-08" db="EMBL/GenBank/DDBJ databases">
        <title>Oryza genome evolution.</title>
        <authorList>
            <person name="Wing R.A."/>
        </authorList>
    </citation>
    <scope>NUCLEOTIDE SEQUENCE</scope>
</reference>
<feature type="compositionally biased region" description="Polar residues" evidence="1">
    <location>
        <begin position="160"/>
        <end position="183"/>
    </location>
</feature>
<proteinExistence type="predicted"/>
<evidence type="ECO:0000256" key="1">
    <source>
        <dbReference type="SAM" id="MobiDB-lite"/>
    </source>
</evidence>
<feature type="compositionally biased region" description="Basic and acidic residues" evidence="1">
    <location>
        <begin position="278"/>
        <end position="288"/>
    </location>
</feature>
<feature type="region of interest" description="Disordered" evidence="1">
    <location>
        <begin position="153"/>
        <end position="244"/>
    </location>
</feature>
<feature type="region of interest" description="Disordered" evidence="1">
    <location>
        <begin position="1"/>
        <end position="38"/>
    </location>
</feature>
<keyword evidence="3" id="KW-1185">Reference proteome</keyword>
<dbReference type="eggNOG" id="ENOG502S0F7">
    <property type="taxonomic scope" value="Eukaryota"/>
</dbReference>
<evidence type="ECO:0000313" key="2">
    <source>
        <dbReference type="EnsemblPlants" id="LPERR04G19790.1"/>
    </source>
</evidence>
<feature type="region of interest" description="Disordered" evidence="1">
    <location>
        <begin position="278"/>
        <end position="371"/>
    </location>
</feature>
<dbReference type="EnsemblPlants" id="LPERR04G19790.1">
    <property type="protein sequence ID" value="LPERR04G19790.1"/>
    <property type="gene ID" value="LPERR04G19790"/>
</dbReference>
<feature type="compositionally biased region" description="Low complexity" evidence="1">
    <location>
        <begin position="328"/>
        <end position="348"/>
    </location>
</feature>
<reference evidence="3" key="2">
    <citation type="submission" date="2013-12" db="EMBL/GenBank/DDBJ databases">
        <authorList>
            <person name="Yu Y."/>
            <person name="Lee S."/>
            <person name="de Baynast K."/>
            <person name="Wissotski M."/>
            <person name="Liu L."/>
            <person name="Talag J."/>
            <person name="Goicoechea J."/>
            <person name="Angelova A."/>
            <person name="Jetty R."/>
            <person name="Kudrna D."/>
            <person name="Golser W."/>
            <person name="Rivera L."/>
            <person name="Zhang J."/>
            <person name="Wing R."/>
        </authorList>
    </citation>
    <scope>NUCLEOTIDE SEQUENCE</scope>
</reference>
<dbReference type="Gramene" id="LPERR04G19790.1">
    <property type="protein sequence ID" value="LPERR04G19790.1"/>
    <property type="gene ID" value="LPERR04G19790"/>
</dbReference>
<dbReference type="HOGENOM" id="CLU_013377_1_0_1"/>
<accession>A0A0D9W8Z9</accession>
<evidence type="ECO:0000313" key="3">
    <source>
        <dbReference type="Proteomes" id="UP000032180"/>
    </source>
</evidence>
<name>A0A0D9W8Z9_9ORYZ</name>
<reference evidence="2" key="3">
    <citation type="submission" date="2015-04" db="UniProtKB">
        <authorList>
            <consortium name="EnsemblPlants"/>
        </authorList>
    </citation>
    <scope>IDENTIFICATION</scope>
</reference>
<dbReference type="STRING" id="77586.A0A0D9W8Z9"/>
<organism evidence="2 3">
    <name type="scientific">Leersia perrieri</name>
    <dbReference type="NCBI Taxonomy" id="77586"/>
    <lineage>
        <taxon>Eukaryota</taxon>
        <taxon>Viridiplantae</taxon>
        <taxon>Streptophyta</taxon>
        <taxon>Embryophyta</taxon>
        <taxon>Tracheophyta</taxon>
        <taxon>Spermatophyta</taxon>
        <taxon>Magnoliopsida</taxon>
        <taxon>Liliopsida</taxon>
        <taxon>Poales</taxon>
        <taxon>Poaceae</taxon>
        <taxon>BOP clade</taxon>
        <taxon>Oryzoideae</taxon>
        <taxon>Oryzeae</taxon>
        <taxon>Oryzinae</taxon>
        <taxon>Leersia</taxon>
    </lineage>
</organism>